<dbReference type="AlphaFoldDB" id="A0A813MA61"/>
<evidence type="ECO:0000313" key="8">
    <source>
        <dbReference type="Proteomes" id="UP000663879"/>
    </source>
</evidence>
<dbReference type="Pfam" id="PF25034">
    <property type="entry name" value="Spectrin_SYNE1"/>
    <property type="match status" value="1"/>
</dbReference>
<comment type="caution">
    <text evidence="7">The sequence shown here is derived from an EMBL/GenBank/DDBJ whole genome shotgun (WGS) entry which is preliminary data.</text>
</comment>
<keyword evidence="5" id="KW-0175">Coiled coil</keyword>
<comment type="subcellular location">
    <subcellularLocation>
        <location evidence="1">Endomembrane system</location>
    </subcellularLocation>
</comment>
<keyword evidence="2" id="KW-0597">Phosphoprotein</keyword>
<evidence type="ECO:0000256" key="1">
    <source>
        <dbReference type="ARBA" id="ARBA00004308"/>
    </source>
</evidence>
<dbReference type="SUPFAM" id="SSF46966">
    <property type="entry name" value="Spectrin repeat"/>
    <property type="match status" value="1"/>
</dbReference>
<dbReference type="Proteomes" id="UP000663879">
    <property type="component" value="Unassembled WGS sequence"/>
</dbReference>
<dbReference type="InterPro" id="IPR057057">
    <property type="entry name" value="Spectrin_SYNE1"/>
</dbReference>
<keyword evidence="8" id="KW-1185">Reference proteome</keyword>
<feature type="coiled-coil region" evidence="5">
    <location>
        <begin position="80"/>
        <end position="114"/>
    </location>
</feature>
<accession>A0A813MA61</accession>
<evidence type="ECO:0000256" key="4">
    <source>
        <dbReference type="ARBA" id="ARBA00023136"/>
    </source>
</evidence>
<keyword evidence="3" id="KW-0677">Repeat</keyword>
<evidence type="ECO:0000313" key="7">
    <source>
        <dbReference type="EMBL" id="CAF0715885.1"/>
    </source>
</evidence>
<dbReference type="EMBL" id="CAJNOC010000110">
    <property type="protein sequence ID" value="CAF0715885.1"/>
    <property type="molecule type" value="Genomic_DNA"/>
</dbReference>
<dbReference type="PANTHER" id="PTHR14514">
    <property type="entry name" value="PKA ANCHORING PROTEIN"/>
    <property type="match status" value="1"/>
</dbReference>
<evidence type="ECO:0000256" key="5">
    <source>
        <dbReference type="SAM" id="Coils"/>
    </source>
</evidence>
<keyword evidence="4" id="KW-0472">Membrane</keyword>
<evidence type="ECO:0000256" key="2">
    <source>
        <dbReference type="ARBA" id="ARBA00022553"/>
    </source>
</evidence>
<sequence length="207" mass="25004">MEFSFNDLDIDEYLEKLNDLVKAIESTLKSCSRKYKDKQEIEELYSNLNKFLNNENLNESKYLDELTFIEKDFKKSHNLNEVSRKKLFDYKEKLKNLNIELKSMKTMLDKSNSSWTKFNESYSILESWLDQQENLNDVSNSDFSNYQKYQKLHSQFNESANFLIQVSDPFSCSQIKEHLLYINKLWKSYQDKFKDTVYEQYLKILRM</sequence>
<evidence type="ECO:0000259" key="6">
    <source>
        <dbReference type="Pfam" id="PF25034"/>
    </source>
</evidence>
<name>A0A813MA61_9BILA</name>
<protein>
    <recommendedName>
        <fullName evidence="6">Nesprin-1 spectrin repeats region domain-containing protein</fullName>
    </recommendedName>
</protein>
<dbReference type="Gene3D" id="1.20.58.60">
    <property type="match status" value="1"/>
</dbReference>
<reference evidence="7" key="1">
    <citation type="submission" date="2021-02" db="EMBL/GenBank/DDBJ databases">
        <authorList>
            <person name="Nowell W R."/>
        </authorList>
    </citation>
    <scope>NUCLEOTIDE SEQUENCE</scope>
    <source>
        <strain evidence="7">Ploen Becks lab</strain>
    </source>
</reference>
<organism evidence="7 8">
    <name type="scientific">Brachionus calyciflorus</name>
    <dbReference type="NCBI Taxonomy" id="104777"/>
    <lineage>
        <taxon>Eukaryota</taxon>
        <taxon>Metazoa</taxon>
        <taxon>Spiralia</taxon>
        <taxon>Gnathifera</taxon>
        <taxon>Rotifera</taxon>
        <taxon>Eurotatoria</taxon>
        <taxon>Monogononta</taxon>
        <taxon>Pseudotrocha</taxon>
        <taxon>Ploima</taxon>
        <taxon>Brachionidae</taxon>
        <taxon>Brachionus</taxon>
    </lineage>
</organism>
<dbReference type="PANTHER" id="PTHR14514:SF7">
    <property type="entry name" value="KASH DOMAIN-CONTAINING PROTEIN"/>
    <property type="match status" value="1"/>
</dbReference>
<gene>
    <name evidence="7" type="ORF">OXX778_LOCUS1632</name>
</gene>
<evidence type="ECO:0000256" key="3">
    <source>
        <dbReference type="ARBA" id="ARBA00022737"/>
    </source>
</evidence>
<feature type="domain" description="Nesprin-1 spectrin repeats region" evidence="6">
    <location>
        <begin position="21"/>
        <end position="195"/>
    </location>
</feature>
<proteinExistence type="predicted"/>